<comment type="caution">
    <text evidence="2">The sequence shown here is derived from an EMBL/GenBank/DDBJ whole genome shotgun (WGS) entry which is preliminary data.</text>
</comment>
<dbReference type="EMBL" id="JAPFFF010000651">
    <property type="protein sequence ID" value="KAK8833796.1"/>
    <property type="molecule type" value="Genomic_DNA"/>
</dbReference>
<keyword evidence="1" id="KW-1133">Transmembrane helix</keyword>
<evidence type="ECO:0000313" key="4">
    <source>
        <dbReference type="EMBL" id="KAK8835617.1"/>
    </source>
</evidence>
<dbReference type="Proteomes" id="UP001470230">
    <property type="component" value="Unassembled WGS sequence"/>
</dbReference>
<evidence type="ECO:0000313" key="3">
    <source>
        <dbReference type="EMBL" id="KAK8835529.1"/>
    </source>
</evidence>
<evidence type="ECO:0000313" key="2">
    <source>
        <dbReference type="EMBL" id="KAK8833796.1"/>
    </source>
</evidence>
<dbReference type="EMBL" id="JAPFFF010000079">
    <property type="protein sequence ID" value="KAK8835617.1"/>
    <property type="molecule type" value="Genomic_DNA"/>
</dbReference>
<dbReference type="EMBL" id="JAPFFF010000079">
    <property type="protein sequence ID" value="KAK8835529.1"/>
    <property type="molecule type" value="Genomic_DNA"/>
</dbReference>
<keyword evidence="1" id="KW-0812">Transmembrane</keyword>
<keyword evidence="5" id="KW-1185">Reference proteome</keyword>
<proteinExistence type="predicted"/>
<gene>
    <name evidence="2" type="ORF">M9Y10_040352</name>
    <name evidence="3" type="ORF">M9Y10_042412</name>
    <name evidence="4" type="ORF">M9Y10_042507</name>
</gene>
<feature type="transmembrane region" description="Helical" evidence="1">
    <location>
        <begin position="411"/>
        <end position="434"/>
    </location>
</feature>
<reference evidence="2 5" key="1">
    <citation type="submission" date="2024-04" db="EMBL/GenBank/DDBJ databases">
        <title>Tritrichomonas musculus Genome.</title>
        <authorList>
            <person name="Alves-Ferreira E."/>
            <person name="Grigg M."/>
            <person name="Lorenzi H."/>
            <person name="Galac M."/>
        </authorList>
    </citation>
    <scope>NUCLEOTIDE SEQUENCE [LARGE SCALE GENOMIC DNA]</scope>
    <source>
        <strain evidence="2 5">EAF2021</strain>
    </source>
</reference>
<keyword evidence="1" id="KW-0472">Membrane</keyword>
<protein>
    <submittedName>
        <fullName evidence="2">Uncharacterized protein</fullName>
    </submittedName>
</protein>
<accession>A0ABR2GJC2</accession>
<evidence type="ECO:0000313" key="5">
    <source>
        <dbReference type="Proteomes" id="UP001470230"/>
    </source>
</evidence>
<organism evidence="2 5">
    <name type="scientific">Tritrichomonas musculus</name>
    <dbReference type="NCBI Taxonomy" id="1915356"/>
    <lineage>
        <taxon>Eukaryota</taxon>
        <taxon>Metamonada</taxon>
        <taxon>Parabasalia</taxon>
        <taxon>Tritrichomonadida</taxon>
        <taxon>Tritrichomonadidae</taxon>
        <taxon>Tritrichomonas</taxon>
    </lineage>
</organism>
<name>A0ABR2GJC2_9EUKA</name>
<sequence length="520" mass="60239">MQSNFIKFNGQCPIFISSELDFFQKSKNSILLHNLIRKKENDEGKSEYYQETFASSLFFYSFLDLSVTINECQFIDCINMYSQGGAISFRKSTASLIIDMCTFLRCKSYQSSGAIYVLQLAEGFWLIGDLHISHSDFEECNDCNNDINHDYVAGVIEASIAKGDNSFSFKLSDSRMLNCEFDKPNKITEAQIRLSANIFHVEYFNISNSVRKVDLSAIFFNKYVQLPSSITFLNAFNQYGFTFFELYDIEDSYIEVSEVNFINTTFVNYDKHELLTKIAFFNIYTSHDNSLYINNIFIIDFRTIITGEIDLNFSLVDPVIIQIPLTCRPPITWYIISNQHFNKTTNKVNYIYYPSMKYDFENEIFIGMPEIISETPIDISSSFVPTSSYIYNYIFENINHYSEKSKMRLEIIVVISIVALIVIINVIVILVIAIKTRNNIGHSTSISEDEDDEEKDDQINQNKIVNLNGQDNSIHQSYLELFYNPKKNTKEKEISKSKDLISNLLENDPFKDDIEEIERL</sequence>
<evidence type="ECO:0000256" key="1">
    <source>
        <dbReference type="SAM" id="Phobius"/>
    </source>
</evidence>